<dbReference type="SUPFAM" id="SSF51182">
    <property type="entry name" value="RmlC-like cupins"/>
    <property type="match status" value="1"/>
</dbReference>
<keyword evidence="5" id="KW-0479">Metal-binding</keyword>
<feature type="domain" description="Phosphomannose isomerase type I catalytic" evidence="8">
    <location>
        <begin position="5"/>
        <end position="133"/>
    </location>
</feature>
<dbReference type="GO" id="GO:0005829">
    <property type="term" value="C:cytosol"/>
    <property type="evidence" value="ECO:0007669"/>
    <property type="project" value="TreeGrafter"/>
</dbReference>
<dbReference type="GO" id="GO:0008270">
    <property type="term" value="F:zinc ion binding"/>
    <property type="evidence" value="ECO:0007669"/>
    <property type="project" value="InterPro"/>
</dbReference>
<evidence type="ECO:0000256" key="4">
    <source>
        <dbReference type="ARBA" id="ARBA00011956"/>
    </source>
</evidence>
<dbReference type="AlphaFoldDB" id="A0A6J6AX72"/>
<dbReference type="PANTHER" id="PTHR10309:SF0">
    <property type="entry name" value="MANNOSE-6-PHOSPHATE ISOMERASE"/>
    <property type="match status" value="1"/>
</dbReference>
<reference evidence="9" key="1">
    <citation type="submission" date="2020-05" db="EMBL/GenBank/DDBJ databases">
        <authorList>
            <person name="Chiriac C."/>
            <person name="Salcher M."/>
            <person name="Ghai R."/>
            <person name="Kavagutti S V."/>
        </authorList>
    </citation>
    <scope>NUCLEOTIDE SEQUENCE</scope>
</reference>
<comment type="catalytic activity">
    <reaction evidence="1">
        <text>D-mannose 6-phosphate = D-fructose 6-phosphate</text>
        <dbReference type="Rhea" id="RHEA:12356"/>
        <dbReference type="ChEBI" id="CHEBI:58735"/>
        <dbReference type="ChEBI" id="CHEBI:61527"/>
        <dbReference type="EC" id="5.3.1.8"/>
    </reaction>
</comment>
<dbReference type="InterPro" id="IPR001250">
    <property type="entry name" value="Man6P_Isoase-1"/>
</dbReference>
<dbReference type="Gene3D" id="2.60.120.10">
    <property type="entry name" value="Jelly Rolls"/>
    <property type="match status" value="2"/>
</dbReference>
<dbReference type="InterPro" id="IPR014710">
    <property type="entry name" value="RmlC-like_jellyroll"/>
</dbReference>
<dbReference type="PIRSF" id="PIRSF001480">
    <property type="entry name" value="Mannose-6-phosphate_isomerase"/>
    <property type="match status" value="1"/>
</dbReference>
<dbReference type="EC" id="5.3.1.8" evidence="4"/>
<dbReference type="GO" id="GO:0004476">
    <property type="term" value="F:mannose-6-phosphate isomerase activity"/>
    <property type="evidence" value="ECO:0007669"/>
    <property type="project" value="UniProtKB-EC"/>
</dbReference>
<evidence type="ECO:0000259" key="8">
    <source>
        <dbReference type="Pfam" id="PF20511"/>
    </source>
</evidence>
<name>A0A6J6AX72_9ZZZZ</name>
<evidence type="ECO:0000256" key="7">
    <source>
        <dbReference type="ARBA" id="ARBA00023235"/>
    </source>
</evidence>
<dbReference type="NCBIfam" id="TIGR00218">
    <property type="entry name" value="manA"/>
    <property type="match status" value="1"/>
</dbReference>
<dbReference type="EMBL" id="CAEZSE010000024">
    <property type="protein sequence ID" value="CAB4530987.1"/>
    <property type="molecule type" value="Genomic_DNA"/>
</dbReference>
<organism evidence="9">
    <name type="scientific">freshwater metagenome</name>
    <dbReference type="NCBI Taxonomy" id="449393"/>
    <lineage>
        <taxon>unclassified sequences</taxon>
        <taxon>metagenomes</taxon>
        <taxon>ecological metagenomes</taxon>
    </lineage>
</organism>
<evidence type="ECO:0000256" key="2">
    <source>
        <dbReference type="ARBA" id="ARBA00001947"/>
    </source>
</evidence>
<evidence type="ECO:0000256" key="3">
    <source>
        <dbReference type="ARBA" id="ARBA00010772"/>
    </source>
</evidence>
<keyword evidence="6" id="KW-0862">Zinc</keyword>
<accession>A0A6J6AX72</accession>
<dbReference type="Gene3D" id="1.10.441.10">
    <property type="entry name" value="Phosphomannose Isomerase, domain 2"/>
    <property type="match status" value="1"/>
</dbReference>
<gene>
    <name evidence="9" type="ORF">UFOPK1353_00257</name>
</gene>
<sequence>MTAILSPAIKHYEWGDFAALPDLLGLPQDQKPWAELWFGTHSDGHATLQTANGETQLKNVVGDLPFLLKLIAVAKPLSLQTHPSTAQALAGFARENNLGIARTAPNRIYKDEAAKPELLCALSEFQMLCGFAPVNESIDRVEKLGLIELAKHLKLDGLEKTVHWALNEKSHPTAKNLPNHLQALETLYPNSGGVLVALLMNHIVLAPGEAIFLEPGNVHSYLSGLAVEVMTSSDNVMRAAFTKKHVDMNEFLATANFFSETPKLVSPNMASHDVAHYDISSAPFSVQRLKVTSAISLTAEHEVEIFLCVQGQSGSLNQGQACVLRRGENLSLTGPSIVFRVWGDPII</sequence>
<evidence type="ECO:0000256" key="1">
    <source>
        <dbReference type="ARBA" id="ARBA00000757"/>
    </source>
</evidence>
<evidence type="ECO:0000256" key="5">
    <source>
        <dbReference type="ARBA" id="ARBA00022723"/>
    </source>
</evidence>
<dbReference type="Pfam" id="PF20511">
    <property type="entry name" value="PMI_typeI_cat"/>
    <property type="match status" value="1"/>
</dbReference>
<dbReference type="GO" id="GO:0005975">
    <property type="term" value="P:carbohydrate metabolic process"/>
    <property type="evidence" value="ECO:0007669"/>
    <property type="project" value="InterPro"/>
</dbReference>
<dbReference type="GO" id="GO:0009298">
    <property type="term" value="P:GDP-mannose biosynthetic process"/>
    <property type="evidence" value="ECO:0007669"/>
    <property type="project" value="InterPro"/>
</dbReference>
<comment type="cofactor">
    <cofactor evidence="2">
        <name>Zn(2+)</name>
        <dbReference type="ChEBI" id="CHEBI:29105"/>
    </cofactor>
</comment>
<dbReference type="CDD" id="cd07011">
    <property type="entry name" value="cupin_PMI_type_I_N"/>
    <property type="match status" value="1"/>
</dbReference>
<evidence type="ECO:0000313" key="9">
    <source>
        <dbReference type="EMBL" id="CAB4530987.1"/>
    </source>
</evidence>
<dbReference type="InterPro" id="IPR016305">
    <property type="entry name" value="Mannose-6-P_Isomerase"/>
</dbReference>
<dbReference type="PANTHER" id="PTHR10309">
    <property type="entry name" value="MANNOSE-6-PHOSPHATE ISOMERASE"/>
    <property type="match status" value="1"/>
</dbReference>
<dbReference type="PRINTS" id="PR00714">
    <property type="entry name" value="MAN6PISMRASE"/>
</dbReference>
<evidence type="ECO:0000256" key="6">
    <source>
        <dbReference type="ARBA" id="ARBA00022833"/>
    </source>
</evidence>
<keyword evidence="7" id="KW-0413">Isomerase</keyword>
<dbReference type="InterPro" id="IPR011051">
    <property type="entry name" value="RmlC_Cupin_sf"/>
</dbReference>
<protein>
    <recommendedName>
        <fullName evidence="4">mannose-6-phosphate isomerase</fullName>
        <ecNumber evidence="4">5.3.1.8</ecNumber>
    </recommendedName>
</protein>
<comment type="similarity">
    <text evidence="3">Belongs to the mannose-6-phosphate isomerase type 1 family.</text>
</comment>
<proteinExistence type="inferred from homology"/>
<dbReference type="InterPro" id="IPR046457">
    <property type="entry name" value="PMI_typeI_cat"/>
</dbReference>